<evidence type="ECO:0000256" key="3">
    <source>
        <dbReference type="ARBA" id="ARBA00022989"/>
    </source>
</evidence>
<dbReference type="InterPro" id="IPR022403">
    <property type="entry name" value="Alc_ABC_transptr_permease"/>
</dbReference>
<keyword evidence="5" id="KW-1003">Cell membrane</keyword>
<keyword evidence="5" id="KW-0813">Transport</keyword>
<feature type="transmembrane region" description="Helical" evidence="5">
    <location>
        <begin position="252"/>
        <end position="273"/>
    </location>
</feature>
<comment type="similarity">
    <text evidence="5">Belongs to the ABC-2 integral membrane protein family.</text>
</comment>
<reference evidence="7 8" key="1">
    <citation type="submission" date="2020-03" db="EMBL/GenBank/DDBJ databases">
        <title>Hydrogenophaga sp. nov. isolated from cyanobacterial mat.</title>
        <authorList>
            <person name="Thorat V."/>
            <person name="Kirdat K."/>
            <person name="Tiwarekar B."/>
            <person name="Costa E.D."/>
            <person name="Yadav A."/>
        </authorList>
    </citation>
    <scope>NUCLEOTIDE SEQUENCE [LARGE SCALE GENOMIC DNA]</scope>
    <source>
        <strain evidence="7 8">BA0156</strain>
    </source>
</reference>
<accession>A0A6G8IE51</accession>
<sequence length="286" mass="31258">MQGPLNPPADGVAADPAPSPLAHRLRALRAVVGRELNRFLRQPSRLGSALVRPLLWFVVFAAGFHNVFGVAIVPPYQTYIEYKVYMVPGLLGMVALFNGMQSSLSMVYDREMGVMRLLLTAPLPRGWLLGFKLLGSTVLSVLQMAVFLLIAVAFGIDLAWGDLPGLLLAMACAATMLAALGLMLSVYVKQLENFAGTMNFVIFPMFFISPALYPLWKLEEAGAWWLLMLARWNPFTHAVEAMRFASVGQFNATAWAVVLGCGAVFFVLALRGYDPQRGFIKTKGGG</sequence>
<dbReference type="EMBL" id="CP049989">
    <property type="protein sequence ID" value="QIM51270.1"/>
    <property type="molecule type" value="Genomic_DNA"/>
</dbReference>
<dbReference type="Proteomes" id="UP000503162">
    <property type="component" value="Chromosome"/>
</dbReference>
<feature type="transmembrane region" description="Helical" evidence="5">
    <location>
        <begin position="54"/>
        <end position="73"/>
    </location>
</feature>
<dbReference type="RefSeq" id="WP_166224646.1">
    <property type="nucleotide sequence ID" value="NZ_CP049989.1"/>
</dbReference>
<keyword evidence="4 5" id="KW-0472">Membrane</keyword>
<protein>
    <recommendedName>
        <fullName evidence="5">Transport permease protein</fullName>
    </recommendedName>
</protein>
<dbReference type="PANTHER" id="PTHR43077">
    <property type="entry name" value="TRANSPORT PERMEASE YVFS-RELATED"/>
    <property type="match status" value="1"/>
</dbReference>
<keyword evidence="3 5" id="KW-1133">Transmembrane helix</keyword>
<dbReference type="PIRSF" id="PIRSF006648">
    <property type="entry name" value="DrrB"/>
    <property type="match status" value="1"/>
</dbReference>
<dbReference type="GO" id="GO:0140359">
    <property type="term" value="F:ABC-type transporter activity"/>
    <property type="evidence" value="ECO:0007669"/>
    <property type="project" value="InterPro"/>
</dbReference>
<dbReference type="PANTHER" id="PTHR43077:SF10">
    <property type="entry name" value="TRANSPORT PERMEASE PROTEIN"/>
    <property type="match status" value="1"/>
</dbReference>
<evidence type="ECO:0000313" key="7">
    <source>
        <dbReference type="EMBL" id="QIM51270.1"/>
    </source>
</evidence>
<gene>
    <name evidence="7" type="ORF">G9Q37_03530</name>
</gene>
<comment type="subcellular location">
    <subcellularLocation>
        <location evidence="5">Cell inner membrane</location>
        <topology evidence="5">Multi-pass membrane protein</topology>
    </subcellularLocation>
    <subcellularLocation>
        <location evidence="1">Membrane</location>
        <topology evidence="1">Multi-pass membrane protein</topology>
    </subcellularLocation>
</comment>
<dbReference type="GO" id="GO:0043190">
    <property type="term" value="C:ATP-binding cassette (ABC) transporter complex"/>
    <property type="evidence" value="ECO:0007669"/>
    <property type="project" value="InterPro"/>
</dbReference>
<dbReference type="InterPro" id="IPR047817">
    <property type="entry name" value="ABC2_TM_bact-type"/>
</dbReference>
<feature type="domain" description="ABC transmembrane type-2" evidence="6">
    <location>
        <begin position="44"/>
        <end position="276"/>
    </location>
</feature>
<dbReference type="InterPro" id="IPR013525">
    <property type="entry name" value="ABC2_TM"/>
</dbReference>
<feature type="transmembrane region" description="Helical" evidence="5">
    <location>
        <begin position="85"/>
        <end position="108"/>
    </location>
</feature>
<dbReference type="AlphaFoldDB" id="A0A6G8IE51"/>
<feature type="transmembrane region" description="Helical" evidence="5">
    <location>
        <begin position="166"/>
        <end position="188"/>
    </location>
</feature>
<dbReference type="PROSITE" id="PS51012">
    <property type="entry name" value="ABC_TM2"/>
    <property type="match status" value="1"/>
</dbReference>
<evidence type="ECO:0000256" key="2">
    <source>
        <dbReference type="ARBA" id="ARBA00022692"/>
    </source>
</evidence>
<dbReference type="NCBIfam" id="TIGR03861">
    <property type="entry name" value="phenyl_ABC_PedC"/>
    <property type="match status" value="1"/>
</dbReference>
<feature type="transmembrane region" description="Helical" evidence="5">
    <location>
        <begin position="200"/>
        <end position="216"/>
    </location>
</feature>
<dbReference type="InterPro" id="IPR051328">
    <property type="entry name" value="T7SS_ABC-Transporter"/>
</dbReference>
<organism evidence="7 8">
    <name type="scientific">Hydrogenophaga crocea</name>
    <dbReference type="NCBI Taxonomy" id="2716225"/>
    <lineage>
        <taxon>Bacteria</taxon>
        <taxon>Pseudomonadati</taxon>
        <taxon>Pseudomonadota</taxon>
        <taxon>Betaproteobacteria</taxon>
        <taxon>Burkholderiales</taxon>
        <taxon>Comamonadaceae</taxon>
        <taxon>Hydrogenophaga</taxon>
    </lineage>
</organism>
<feature type="transmembrane region" description="Helical" evidence="5">
    <location>
        <begin position="129"/>
        <end position="154"/>
    </location>
</feature>
<keyword evidence="8" id="KW-1185">Reference proteome</keyword>
<dbReference type="KEGG" id="hcz:G9Q37_03530"/>
<name>A0A6G8IE51_9BURK</name>
<proteinExistence type="inferred from homology"/>
<evidence type="ECO:0000313" key="8">
    <source>
        <dbReference type="Proteomes" id="UP000503162"/>
    </source>
</evidence>
<evidence type="ECO:0000256" key="1">
    <source>
        <dbReference type="ARBA" id="ARBA00004141"/>
    </source>
</evidence>
<dbReference type="InterPro" id="IPR000412">
    <property type="entry name" value="ABC_2_transport"/>
</dbReference>
<dbReference type="Pfam" id="PF01061">
    <property type="entry name" value="ABC2_membrane"/>
    <property type="match status" value="1"/>
</dbReference>
<evidence type="ECO:0000256" key="5">
    <source>
        <dbReference type="RuleBase" id="RU361157"/>
    </source>
</evidence>
<keyword evidence="2 5" id="KW-0812">Transmembrane</keyword>
<evidence type="ECO:0000259" key="6">
    <source>
        <dbReference type="PROSITE" id="PS51012"/>
    </source>
</evidence>
<evidence type="ECO:0000256" key="4">
    <source>
        <dbReference type="ARBA" id="ARBA00023136"/>
    </source>
</evidence>